<keyword evidence="7 8" id="KW-0663">Pyridoxal phosphate</keyword>
<dbReference type="STRING" id="15368.I1ILT7"/>
<dbReference type="FunFam" id="3.40.640.10:FF:000050">
    <property type="entry name" value="Serine hydroxymethyltransferase"/>
    <property type="match status" value="1"/>
</dbReference>
<sequence>MCTRALLTSIAIYPRRSSYPHHSPSPLALQPRRRAISTCYTPAAAMDSVASWGLTPLADADPEIFDLVEREKRRQRSGIELIASENFTSFAVIEALGSALTNKYSEGMPGARYYGGNDVIDEIENLCRDRALAAFRLDAASWGVNVQPYSGSPANFAAYTALLNPHDRIMGLDLPSGGHLTHGYYTAGGKKISATSIYFESLPYKVSAANGYIDYDKLEEKAMDFRPKLIICGGSAYPRDWDYARLRAVADKVGAMLLCDMAHISGLVAAQEAANPFEFCDVVTTTTHKSLRGPRAGMIFYRKGPKPAKKGQPEGAVYDYEDKINFAVFPSLQGGPHNHQIAALAVALKQAVTPGFKAYAKQVKANAVATGNYLMSKGYKMVTDGTENHLVLWDLRPLGLTGNKVEKLCDLCNITLNKNAVFGDSSALSPGGVRIGAPAMTSRGLVEKDFEQIAEFLHRAVTICLNIQKEHGKLLKDFSKGLVNNKDIEDLKVEVEKFATSFDMPGFSLESMKYKD</sequence>
<evidence type="ECO:0000256" key="4">
    <source>
        <dbReference type="ARBA" id="ARBA00006376"/>
    </source>
</evidence>
<dbReference type="EC" id="2.1.2.1" evidence="9"/>
<organism evidence="11">
    <name type="scientific">Brachypodium distachyon</name>
    <name type="common">Purple false brome</name>
    <name type="synonym">Trachynia distachya</name>
    <dbReference type="NCBI Taxonomy" id="15368"/>
    <lineage>
        <taxon>Eukaryota</taxon>
        <taxon>Viridiplantae</taxon>
        <taxon>Streptophyta</taxon>
        <taxon>Embryophyta</taxon>
        <taxon>Tracheophyta</taxon>
        <taxon>Spermatophyta</taxon>
        <taxon>Magnoliopsida</taxon>
        <taxon>Liliopsida</taxon>
        <taxon>Poales</taxon>
        <taxon>Poaceae</taxon>
        <taxon>BOP clade</taxon>
        <taxon>Pooideae</taxon>
        <taxon>Stipodae</taxon>
        <taxon>Brachypodieae</taxon>
        <taxon>Brachypodium</taxon>
    </lineage>
</organism>
<dbReference type="Gene3D" id="3.90.1150.10">
    <property type="entry name" value="Aspartate Aminotransferase, domain 1"/>
    <property type="match status" value="1"/>
</dbReference>
<dbReference type="Pfam" id="PF00464">
    <property type="entry name" value="SHMT"/>
    <property type="match status" value="1"/>
</dbReference>
<comment type="pathway">
    <text evidence="3 9">One-carbon metabolism; tetrahydrofolate interconversion.</text>
</comment>
<dbReference type="InterPro" id="IPR015421">
    <property type="entry name" value="PyrdxlP-dep_Trfase_major"/>
</dbReference>
<feature type="domain" description="Serine hydroxymethyltransferase-like" evidence="10">
    <location>
        <begin position="57"/>
        <end position="456"/>
    </location>
</feature>
<dbReference type="GO" id="GO:0004372">
    <property type="term" value="F:glycine hydroxymethyltransferase activity"/>
    <property type="evidence" value="ECO:0000318"/>
    <property type="project" value="GO_Central"/>
</dbReference>
<dbReference type="UniPathway" id="UPA00193"/>
<dbReference type="GO" id="GO:0019264">
    <property type="term" value="P:glycine biosynthetic process from serine"/>
    <property type="evidence" value="ECO:0000318"/>
    <property type="project" value="GO_Central"/>
</dbReference>
<dbReference type="InterPro" id="IPR015424">
    <property type="entry name" value="PyrdxlP-dep_Trfase"/>
</dbReference>
<dbReference type="Gene3D" id="3.40.640.10">
    <property type="entry name" value="Type I PLP-dependent aspartate aminotransferase-like (Major domain)"/>
    <property type="match status" value="1"/>
</dbReference>
<dbReference type="GO" id="GO:0005737">
    <property type="term" value="C:cytoplasm"/>
    <property type="evidence" value="ECO:0000318"/>
    <property type="project" value="GO_Central"/>
</dbReference>
<dbReference type="PIRSF" id="PIRSF000412">
    <property type="entry name" value="SHMT"/>
    <property type="match status" value="1"/>
</dbReference>
<reference evidence="11" key="2">
    <citation type="submission" date="2017-06" db="EMBL/GenBank/DDBJ databases">
        <title>WGS assembly of Brachypodium distachyon.</title>
        <authorList>
            <consortium name="The International Brachypodium Initiative"/>
            <person name="Lucas S."/>
            <person name="Harmon-Smith M."/>
            <person name="Lail K."/>
            <person name="Tice H."/>
            <person name="Grimwood J."/>
            <person name="Bruce D."/>
            <person name="Barry K."/>
            <person name="Shu S."/>
            <person name="Lindquist E."/>
            <person name="Wang M."/>
            <person name="Pitluck S."/>
            <person name="Vogel J.P."/>
            <person name="Garvin D.F."/>
            <person name="Mockler T.C."/>
            <person name="Schmutz J."/>
            <person name="Rokhsar D."/>
            <person name="Bevan M.W."/>
        </authorList>
    </citation>
    <scope>NUCLEOTIDE SEQUENCE</scope>
    <source>
        <strain evidence="11">Bd21</strain>
    </source>
</reference>
<evidence type="ECO:0000313" key="13">
    <source>
        <dbReference type="Proteomes" id="UP000008810"/>
    </source>
</evidence>
<dbReference type="HAMAP" id="MF_00051">
    <property type="entry name" value="SHMT"/>
    <property type="match status" value="1"/>
</dbReference>
<evidence type="ECO:0000256" key="9">
    <source>
        <dbReference type="RuleBase" id="RU000585"/>
    </source>
</evidence>
<proteinExistence type="inferred from homology"/>
<reference evidence="12" key="3">
    <citation type="submission" date="2018-08" db="UniProtKB">
        <authorList>
            <consortium name="EnsemblPlants"/>
        </authorList>
    </citation>
    <scope>IDENTIFICATION</scope>
    <source>
        <strain evidence="12">cv. Bd21</strain>
    </source>
</reference>
<evidence type="ECO:0000256" key="5">
    <source>
        <dbReference type="ARBA" id="ARBA00022563"/>
    </source>
</evidence>
<dbReference type="AlphaFoldDB" id="I1ILT7"/>
<dbReference type="OrthoDB" id="10265628at2759"/>
<dbReference type="PANTHER" id="PTHR11680">
    <property type="entry name" value="SERINE HYDROXYMETHYLTRANSFERASE"/>
    <property type="match status" value="1"/>
</dbReference>
<dbReference type="PROSITE" id="PS00096">
    <property type="entry name" value="SHMT"/>
    <property type="match status" value="1"/>
</dbReference>
<dbReference type="Proteomes" id="UP000008810">
    <property type="component" value="Chromosome 4"/>
</dbReference>
<dbReference type="GO" id="GO:0030170">
    <property type="term" value="F:pyridoxal phosphate binding"/>
    <property type="evidence" value="ECO:0000318"/>
    <property type="project" value="GO_Central"/>
</dbReference>
<keyword evidence="5 9" id="KW-0554">One-carbon metabolism</keyword>
<dbReference type="SUPFAM" id="SSF53383">
    <property type="entry name" value="PLP-dependent transferases"/>
    <property type="match status" value="1"/>
</dbReference>
<dbReference type="GO" id="GO:0046653">
    <property type="term" value="P:tetrahydrofolate metabolic process"/>
    <property type="evidence" value="ECO:0000318"/>
    <property type="project" value="GO_Central"/>
</dbReference>
<evidence type="ECO:0000256" key="3">
    <source>
        <dbReference type="ARBA" id="ARBA00004777"/>
    </source>
</evidence>
<dbReference type="PANTHER" id="PTHR11680:SF35">
    <property type="entry name" value="SERINE HYDROXYMETHYLTRANSFERASE 1"/>
    <property type="match status" value="1"/>
</dbReference>
<dbReference type="FunFam" id="3.90.1150.10:FF:000005">
    <property type="entry name" value="Serine hydroxymethyltransferase"/>
    <property type="match status" value="1"/>
</dbReference>
<evidence type="ECO:0000256" key="7">
    <source>
        <dbReference type="ARBA" id="ARBA00022898"/>
    </source>
</evidence>
<comment type="cofactor">
    <cofactor evidence="2 8 9">
        <name>pyridoxal 5'-phosphate</name>
        <dbReference type="ChEBI" id="CHEBI:597326"/>
    </cofactor>
</comment>
<dbReference type="GO" id="GO:0035999">
    <property type="term" value="P:tetrahydrofolate interconversion"/>
    <property type="evidence" value="ECO:0007669"/>
    <property type="project" value="UniProtKB-UniPathway"/>
</dbReference>
<reference evidence="11 12" key="1">
    <citation type="journal article" date="2010" name="Nature">
        <title>Genome sequencing and analysis of the model grass Brachypodium distachyon.</title>
        <authorList>
            <consortium name="International Brachypodium Initiative"/>
        </authorList>
    </citation>
    <scope>NUCLEOTIDE SEQUENCE [LARGE SCALE GENOMIC DNA]</scope>
    <source>
        <strain evidence="11 12">Bd21</strain>
    </source>
</reference>
<dbReference type="ExpressionAtlas" id="I1ILT7">
    <property type="expression patterns" value="baseline"/>
</dbReference>
<dbReference type="EMBL" id="CM000883">
    <property type="protein sequence ID" value="KQJ88548.1"/>
    <property type="molecule type" value="Genomic_DNA"/>
</dbReference>
<accession>I1ILT7</accession>
<evidence type="ECO:0000256" key="6">
    <source>
        <dbReference type="ARBA" id="ARBA00022679"/>
    </source>
</evidence>
<dbReference type="NCBIfam" id="NF000586">
    <property type="entry name" value="PRK00011.1"/>
    <property type="match status" value="1"/>
</dbReference>
<comment type="catalytic activity">
    <reaction evidence="1 9">
        <text>(6R)-5,10-methylene-5,6,7,8-tetrahydrofolate + glycine + H2O = (6S)-5,6,7,8-tetrahydrofolate + L-serine</text>
        <dbReference type="Rhea" id="RHEA:15481"/>
        <dbReference type="ChEBI" id="CHEBI:15377"/>
        <dbReference type="ChEBI" id="CHEBI:15636"/>
        <dbReference type="ChEBI" id="CHEBI:33384"/>
        <dbReference type="ChEBI" id="CHEBI:57305"/>
        <dbReference type="ChEBI" id="CHEBI:57453"/>
        <dbReference type="EC" id="2.1.2.1"/>
    </reaction>
</comment>
<comment type="similarity">
    <text evidence="4 9">Belongs to the SHMT family.</text>
</comment>
<dbReference type="OMA" id="VTNRNAI"/>
<dbReference type="EnsemblPlants" id="KQJ88548">
    <property type="protein sequence ID" value="KQJ88548"/>
    <property type="gene ID" value="BRADI_4g19470v3"/>
</dbReference>
<evidence type="ECO:0000313" key="12">
    <source>
        <dbReference type="EnsemblPlants" id="KQJ88548"/>
    </source>
</evidence>
<keyword evidence="13" id="KW-1185">Reference proteome</keyword>
<evidence type="ECO:0000313" key="11">
    <source>
        <dbReference type="EMBL" id="KQJ88548.1"/>
    </source>
</evidence>
<dbReference type="InterPro" id="IPR015422">
    <property type="entry name" value="PyrdxlP-dep_Trfase_small"/>
</dbReference>
<name>I1ILT7_BRADI</name>
<evidence type="ECO:0000256" key="1">
    <source>
        <dbReference type="ARBA" id="ARBA00001528"/>
    </source>
</evidence>
<dbReference type="HOGENOM" id="CLU_022477_0_2_1"/>
<dbReference type="InterPro" id="IPR001085">
    <property type="entry name" value="Ser_HO-MeTrfase"/>
</dbReference>
<protein>
    <recommendedName>
        <fullName evidence="9">Serine hydroxymethyltransferase</fullName>
        <ecNumber evidence="9">2.1.2.1</ecNumber>
    </recommendedName>
</protein>
<feature type="modified residue" description="N6-(pyridoxal phosphate)lysine" evidence="8">
    <location>
        <position position="289"/>
    </location>
</feature>
<evidence type="ECO:0000256" key="8">
    <source>
        <dbReference type="PIRSR" id="PIRSR000412-50"/>
    </source>
</evidence>
<comment type="function">
    <text evidence="9">Interconversion of serine and glycine.</text>
</comment>
<dbReference type="InterPro" id="IPR049943">
    <property type="entry name" value="Ser_HO-MeTrfase-like"/>
</dbReference>
<dbReference type="eggNOG" id="KOG2467">
    <property type="taxonomic scope" value="Eukaryota"/>
</dbReference>
<dbReference type="CDD" id="cd00378">
    <property type="entry name" value="SHMT"/>
    <property type="match status" value="1"/>
</dbReference>
<dbReference type="Gramene" id="KQJ88548">
    <property type="protein sequence ID" value="KQJ88548"/>
    <property type="gene ID" value="BRADI_4g19470v3"/>
</dbReference>
<dbReference type="FunCoup" id="I1ILT7">
    <property type="interactions" value="1100"/>
</dbReference>
<dbReference type="InterPro" id="IPR039429">
    <property type="entry name" value="SHMT-like_dom"/>
</dbReference>
<keyword evidence="6 9" id="KW-0808">Transferase</keyword>
<evidence type="ECO:0000256" key="2">
    <source>
        <dbReference type="ARBA" id="ARBA00001933"/>
    </source>
</evidence>
<gene>
    <name evidence="12" type="primary">LOC100825964</name>
    <name evidence="11" type="ORF">BRADI_4g19470v3</name>
</gene>
<evidence type="ECO:0000259" key="10">
    <source>
        <dbReference type="Pfam" id="PF00464"/>
    </source>
</evidence>
<dbReference type="InterPro" id="IPR019798">
    <property type="entry name" value="Ser_HO-MeTrfase_PLP_BS"/>
</dbReference>